<evidence type="ECO:0000256" key="3">
    <source>
        <dbReference type="ARBA" id="ARBA00040937"/>
    </source>
</evidence>
<proteinExistence type="predicted"/>
<name>A0AAD9QFQ2_ACRCE</name>
<evidence type="ECO:0000313" key="8">
    <source>
        <dbReference type="Proteomes" id="UP001249851"/>
    </source>
</evidence>
<dbReference type="InterPro" id="IPR029063">
    <property type="entry name" value="SAM-dependent_MTases_sf"/>
</dbReference>
<evidence type="ECO:0000256" key="1">
    <source>
        <dbReference type="ARBA" id="ARBA00022603"/>
    </source>
</evidence>
<evidence type="ECO:0000256" key="4">
    <source>
        <dbReference type="ARBA" id="ARBA00041833"/>
    </source>
</evidence>
<dbReference type="InterPro" id="IPR050602">
    <property type="entry name" value="Malonyl-ACP_OMT"/>
</dbReference>
<dbReference type="PANTHER" id="PTHR13090:SF1">
    <property type="entry name" value="ARGININE-HYDROXYLASE NDUFAF5, MITOCHONDRIAL"/>
    <property type="match status" value="1"/>
</dbReference>
<dbReference type="GO" id="GO:0008757">
    <property type="term" value="F:S-adenosylmethionine-dependent methyltransferase activity"/>
    <property type="evidence" value="ECO:0007669"/>
    <property type="project" value="InterPro"/>
</dbReference>
<evidence type="ECO:0000256" key="5">
    <source>
        <dbReference type="ARBA" id="ARBA00042549"/>
    </source>
</evidence>
<dbReference type="EMBL" id="JARQWQ010000036">
    <property type="protein sequence ID" value="KAK2560459.1"/>
    <property type="molecule type" value="Genomic_DNA"/>
</dbReference>
<sequence length="260" mass="29371">MNSSFGSPLRSFCMATRRIVSVFRKPGMCRCFSARRQNEVTMNVFDRKAKRRQKNRAALLENVEVYDYLKDEVAERVADRIGDIARHFPMALDLGCGRGHLSKHLTKEFLPFGQNSFDLVVSSLSLHWVNDLPGTFRQIIHCLKEDGVFIGAMFGGETLYQLRGFAPHISPFAEVRDLGNLLTRSGFSLTTVDFDEITIGYPSMLELMFDLKGMGESNASWNRKTILHRDTITAASVIYNEMYGLEGGGVPATFFVLYMI</sequence>
<feature type="non-terminal residue" evidence="7">
    <location>
        <position position="260"/>
    </location>
</feature>
<keyword evidence="8" id="KW-1185">Reference proteome</keyword>
<protein>
    <recommendedName>
        <fullName evidence="3">Arginine-hydroxylase NDUFAF5, mitochondrial</fullName>
    </recommendedName>
    <alternativeName>
        <fullName evidence="4">NADH dehydrogenase [ubiquinone] 1 alpha subcomplex assembly factor 5</fullName>
    </alternativeName>
    <alternativeName>
        <fullName evidence="5">Putative methyltransferase NDUFAF5</fullName>
    </alternativeName>
</protein>
<comment type="caution">
    <text evidence="7">The sequence shown here is derived from an EMBL/GenBank/DDBJ whole genome shotgun (WGS) entry which is preliminary data.</text>
</comment>
<accession>A0AAD9QFQ2</accession>
<organism evidence="7 8">
    <name type="scientific">Acropora cervicornis</name>
    <name type="common">Staghorn coral</name>
    <dbReference type="NCBI Taxonomy" id="6130"/>
    <lineage>
        <taxon>Eukaryota</taxon>
        <taxon>Metazoa</taxon>
        <taxon>Cnidaria</taxon>
        <taxon>Anthozoa</taxon>
        <taxon>Hexacorallia</taxon>
        <taxon>Scleractinia</taxon>
        <taxon>Astrocoeniina</taxon>
        <taxon>Acroporidae</taxon>
        <taxon>Acropora</taxon>
    </lineage>
</organism>
<keyword evidence="1" id="KW-0489">Methyltransferase</keyword>
<dbReference type="Gene3D" id="3.40.50.150">
    <property type="entry name" value="Vaccinia Virus protein VP39"/>
    <property type="match status" value="2"/>
</dbReference>
<reference evidence="7" key="2">
    <citation type="journal article" date="2023" name="Science">
        <title>Genomic signatures of disease resistance in endangered staghorn corals.</title>
        <authorList>
            <person name="Vollmer S.V."/>
            <person name="Selwyn J.D."/>
            <person name="Despard B.A."/>
            <person name="Roesel C.L."/>
        </authorList>
    </citation>
    <scope>NUCLEOTIDE SEQUENCE</scope>
    <source>
        <strain evidence="7">K2</strain>
    </source>
</reference>
<dbReference type="SUPFAM" id="SSF53335">
    <property type="entry name" value="S-adenosyl-L-methionine-dependent methyltransferases"/>
    <property type="match status" value="1"/>
</dbReference>
<gene>
    <name evidence="7" type="ORF">P5673_016812</name>
</gene>
<dbReference type="Pfam" id="PF08241">
    <property type="entry name" value="Methyltransf_11"/>
    <property type="match status" value="1"/>
</dbReference>
<dbReference type="GO" id="GO:0032259">
    <property type="term" value="P:methylation"/>
    <property type="evidence" value="ECO:0007669"/>
    <property type="project" value="UniProtKB-KW"/>
</dbReference>
<evidence type="ECO:0000313" key="7">
    <source>
        <dbReference type="EMBL" id="KAK2560459.1"/>
    </source>
</evidence>
<keyword evidence="2" id="KW-0808">Transferase</keyword>
<dbReference type="PANTHER" id="PTHR13090">
    <property type="entry name" value="ARGININE-HYDROXYLASE NDUFAF5, MITOCHONDRIAL"/>
    <property type="match status" value="1"/>
</dbReference>
<dbReference type="InterPro" id="IPR013216">
    <property type="entry name" value="Methyltransf_11"/>
</dbReference>
<dbReference type="GO" id="GO:0005739">
    <property type="term" value="C:mitochondrion"/>
    <property type="evidence" value="ECO:0007669"/>
    <property type="project" value="TreeGrafter"/>
</dbReference>
<feature type="domain" description="Methyltransferase type 11" evidence="6">
    <location>
        <begin position="110"/>
        <end position="150"/>
    </location>
</feature>
<dbReference type="GO" id="GO:0032981">
    <property type="term" value="P:mitochondrial respiratory chain complex I assembly"/>
    <property type="evidence" value="ECO:0007669"/>
    <property type="project" value="TreeGrafter"/>
</dbReference>
<dbReference type="Proteomes" id="UP001249851">
    <property type="component" value="Unassembled WGS sequence"/>
</dbReference>
<reference evidence="7" key="1">
    <citation type="journal article" date="2023" name="G3 (Bethesda)">
        <title>Whole genome assembly and annotation of the endangered Caribbean coral Acropora cervicornis.</title>
        <authorList>
            <person name="Selwyn J.D."/>
            <person name="Vollmer S.V."/>
        </authorList>
    </citation>
    <scope>NUCLEOTIDE SEQUENCE</scope>
    <source>
        <strain evidence="7">K2</strain>
    </source>
</reference>
<evidence type="ECO:0000259" key="6">
    <source>
        <dbReference type="Pfam" id="PF08241"/>
    </source>
</evidence>
<dbReference type="AlphaFoldDB" id="A0AAD9QFQ2"/>
<evidence type="ECO:0000256" key="2">
    <source>
        <dbReference type="ARBA" id="ARBA00022679"/>
    </source>
</evidence>